<accession>A0A9J7ALQ9</accession>
<dbReference type="Proteomes" id="UP001060336">
    <property type="component" value="Chromosome"/>
</dbReference>
<gene>
    <name evidence="1" type="ORF">NUH88_13395</name>
</gene>
<organism evidence="1 2">
    <name type="scientific">Nisaea acidiphila</name>
    <dbReference type="NCBI Taxonomy" id="1862145"/>
    <lineage>
        <taxon>Bacteria</taxon>
        <taxon>Pseudomonadati</taxon>
        <taxon>Pseudomonadota</taxon>
        <taxon>Alphaproteobacteria</taxon>
        <taxon>Rhodospirillales</taxon>
        <taxon>Thalassobaculaceae</taxon>
        <taxon>Nisaea</taxon>
    </lineage>
</organism>
<dbReference type="NCBIfam" id="TIGR04372">
    <property type="entry name" value="glycosyl_04372"/>
    <property type="match status" value="1"/>
</dbReference>
<sequence>MQETPRDRLLREELADPEKLKGHIARLLGLLTDRLDPSQKCLVYVLAQPSRIGHLVLEPWMLRTLFGAQYERIVIVTGPADEAANGAFFDYLQSEFKIIETDDIVLTTLGFVEGGSFSIGNFDFLLWTPQTLFLTFTKALANGAPHRFFAPGDAWLRPGRQLRSEALAHPEQPYVLLHVRDDTYEPEMGYHAFRCNPVQNYRDAVLHLLESDLSVIRIGDPTGPSLDIAHPDYLELSHRPSYDRSADFALAAEARFGIVTQSGPWAFLQALGRPILLTNGYPEPYWAFEEREIGLFKHVLKADGTALTYREICALEFGTRALTNNRLAEHGLTAESNSGAEVLGAVREMLEFLATDVEPDWSAQARLHAITASFDNSVTGAAAERRATPRLQRRLSRSFLKANPDFLD</sequence>
<protein>
    <submittedName>
        <fullName evidence="1">TIGR04372 family glycosyltransferase</fullName>
    </submittedName>
</protein>
<evidence type="ECO:0000313" key="1">
    <source>
        <dbReference type="EMBL" id="UUX48408.1"/>
    </source>
</evidence>
<dbReference type="EMBL" id="CP102480">
    <property type="protein sequence ID" value="UUX48408.1"/>
    <property type="molecule type" value="Genomic_DNA"/>
</dbReference>
<reference evidence="1" key="1">
    <citation type="submission" date="2022-08" db="EMBL/GenBank/DDBJ databases">
        <title>Nisaea acidiphila sp. nov., isolated from a marine algal debris and emended description of the genus Nisaea Urios et al. 2008.</title>
        <authorList>
            <person name="Kwon K."/>
        </authorList>
    </citation>
    <scope>NUCLEOTIDE SEQUENCE</scope>
    <source>
        <strain evidence="1">MEBiC11861</strain>
    </source>
</reference>
<evidence type="ECO:0000313" key="2">
    <source>
        <dbReference type="Proteomes" id="UP001060336"/>
    </source>
</evidence>
<keyword evidence="2" id="KW-1185">Reference proteome</keyword>
<dbReference type="AlphaFoldDB" id="A0A9J7ALQ9"/>
<dbReference type="KEGG" id="naci:NUH88_13395"/>
<dbReference type="RefSeq" id="WP_257766915.1">
    <property type="nucleotide sequence ID" value="NZ_CP102480.1"/>
</dbReference>
<proteinExistence type="predicted"/>
<dbReference type="InterPro" id="IPR030808">
    <property type="entry name" value="Glycosyl_04372"/>
</dbReference>
<name>A0A9J7ALQ9_9PROT</name>